<dbReference type="SMART" id="SM00740">
    <property type="entry name" value="PASTA"/>
    <property type="match status" value="1"/>
</dbReference>
<dbReference type="AlphaFoldDB" id="A0A644ZPJ1"/>
<name>A0A644ZPJ1_9ZZZZ</name>
<comment type="caution">
    <text evidence="2">The sequence shown here is derived from an EMBL/GenBank/DDBJ whole genome shotgun (WGS) entry which is preliminary data.</text>
</comment>
<reference evidence="2" key="1">
    <citation type="submission" date="2019-08" db="EMBL/GenBank/DDBJ databases">
        <authorList>
            <person name="Kucharzyk K."/>
            <person name="Murdoch R.W."/>
            <person name="Higgins S."/>
            <person name="Loffler F."/>
        </authorList>
    </citation>
    <scope>NUCLEOTIDE SEQUENCE</scope>
</reference>
<dbReference type="EMBL" id="VSSQ01009060">
    <property type="protein sequence ID" value="MPM40603.1"/>
    <property type="molecule type" value="Genomic_DNA"/>
</dbReference>
<dbReference type="InterPro" id="IPR005543">
    <property type="entry name" value="PASTA_dom"/>
</dbReference>
<protein>
    <recommendedName>
        <fullName evidence="1">PASTA domain-containing protein</fullName>
    </recommendedName>
</protein>
<accession>A0A644ZPJ1</accession>
<evidence type="ECO:0000259" key="1">
    <source>
        <dbReference type="PROSITE" id="PS51178"/>
    </source>
</evidence>
<sequence length="170" mass="17981">MVSLGPEVKKATVPALVDQPLEIALSMLKSAGLIQGSVVEETSDKVAGIVIYQSHAAGTEVDEGTAVSLKVSKGGVPPTDTPASPDPSPSVEPVIYTKKITITLPADKESVKVRVEVDGEVKFNNVVYRTITVDGTIYPAVTGTGIHTVSVYFDDVLHESYPLDFTKPSE</sequence>
<gene>
    <name evidence="2" type="ORF">SDC9_87247</name>
</gene>
<dbReference type="PROSITE" id="PS51178">
    <property type="entry name" value="PASTA"/>
    <property type="match status" value="1"/>
</dbReference>
<dbReference type="Gene3D" id="3.30.10.20">
    <property type="match status" value="1"/>
</dbReference>
<organism evidence="2">
    <name type="scientific">bioreactor metagenome</name>
    <dbReference type="NCBI Taxonomy" id="1076179"/>
    <lineage>
        <taxon>unclassified sequences</taxon>
        <taxon>metagenomes</taxon>
        <taxon>ecological metagenomes</taxon>
    </lineage>
</organism>
<proteinExistence type="predicted"/>
<evidence type="ECO:0000313" key="2">
    <source>
        <dbReference type="EMBL" id="MPM40603.1"/>
    </source>
</evidence>
<feature type="domain" description="PASTA" evidence="1">
    <location>
        <begin position="7"/>
        <end position="73"/>
    </location>
</feature>
<dbReference type="Pfam" id="PF03793">
    <property type="entry name" value="PASTA"/>
    <property type="match status" value="1"/>
</dbReference>
<dbReference type="CDD" id="cd06577">
    <property type="entry name" value="PASTA_pknB"/>
    <property type="match status" value="1"/>
</dbReference>